<evidence type="ECO:0000313" key="3">
    <source>
        <dbReference type="Proteomes" id="UP000018050"/>
    </source>
</evidence>
<name>U6H0G0_EIMAC</name>
<evidence type="ECO:0000256" key="1">
    <source>
        <dbReference type="SAM" id="MobiDB-lite"/>
    </source>
</evidence>
<proteinExistence type="predicted"/>
<gene>
    <name evidence="2" type="ORF">EAH_00050730</name>
</gene>
<feature type="region of interest" description="Disordered" evidence="1">
    <location>
        <begin position="21"/>
        <end position="67"/>
    </location>
</feature>
<organism evidence="2 3">
    <name type="scientific">Eimeria acervulina</name>
    <name type="common">Coccidian parasite</name>
    <dbReference type="NCBI Taxonomy" id="5801"/>
    <lineage>
        <taxon>Eukaryota</taxon>
        <taxon>Sar</taxon>
        <taxon>Alveolata</taxon>
        <taxon>Apicomplexa</taxon>
        <taxon>Conoidasida</taxon>
        <taxon>Coccidia</taxon>
        <taxon>Eucoccidiorida</taxon>
        <taxon>Eimeriorina</taxon>
        <taxon>Eimeriidae</taxon>
        <taxon>Eimeria</taxon>
    </lineage>
</organism>
<feature type="compositionally biased region" description="Basic and acidic residues" evidence="1">
    <location>
        <begin position="234"/>
        <end position="262"/>
    </location>
</feature>
<keyword evidence="3" id="KW-1185">Reference proteome</keyword>
<dbReference type="VEuPathDB" id="ToxoDB:EAH_00050730"/>
<dbReference type="AlphaFoldDB" id="U6H0G0"/>
<reference evidence="2" key="2">
    <citation type="submission" date="2013-10" db="EMBL/GenBank/DDBJ databases">
        <authorList>
            <person name="Aslett M."/>
        </authorList>
    </citation>
    <scope>NUCLEOTIDE SEQUENCE</scope>
    <source>
        <strain evidence="2">Houghton</strain>
    </source>
</reference>
<dbReference type="Proteomes" id="UP000018050">
    <property type="component" value="Unassembled WGS sequence"/>
</dbReference>
<evidence type="ECO:0008006" key="4">
    <source>
        <dbReference type="Google" id="ProtNLM"/>
    </source>
</evidence>
<dbReference type="EMBL" id="HG673634">
    <property type="protein sequence ID" value="CDI84254.1"/>
    <property type="molecule type" value="Genomic_DNA"/>
</dbReference>
<accession>U6H0G0</accession>
<dbReference type="RefSeq" id="XP_013246729.1">
    <property type="nucleotide sequence ID" value="XM_013391275.1"/>
</dbReference>
<feature type="region of interest" description="Disordered" evidence="1">
    <location>
        <begin position="211"/>
        <end position="298"/>
    </location>
</feature>
<evidence type="ECO:0000313" key="2">
    <source>
        <dbReference type="EMBL" id="CDI84254.1"/>
    </source>
</evidence>
<protein>
    <recommendedName>
        <fullName evidence="4">Immune mapped protein 2 N-terminal domain-containing protein</fullName>
    </recommendedName>
</protein>
<sequence>MSSPQLHEVGRAAFTEMGAACGKPGAAAEPKTRKAAVEVSGSPPDPNAAQLAPVPASSTCPKPDTAADAANTAAVPDNKAVEFSTGDGDGVYLLLLQEQNMPSLVQQYSHNRPEVAEGDLLLLQIKPPSYVPIKESRFTLQNGKRTLKMGIMASMENANGKKRVCEAVMEFMRLACVYSGYIHAYAAMAQAPFSVLLVVSERHEAAGIKVGDDGYKTVGSAADETSQTNAGTEHTGEEAQNAKKGGEGAEDKTSAAEQKEEAAPTASESNEQQGEANEKGKGGTEGGKQTIFQDSPADVTVEETAPRVLEHLCVLRHLPEGRSPNISSVKYLIVVPFTKEKAEEAFKDGRVIDQEEVKGIQEKVDKLNGVMIASTEEKLAQ</sequence>
<dbReference type="OrthoDB" id="330560at2759"/>
<reference evidence="2" key="1">
    <citation type="submission" date="2013-10" db="EMBL/GenBank/DDBJ databases">
        <title>Genomic analysis of the causative agents of coccidiosis in chickens.</title>
        <authorList>
            <person name="Reid A.J."/>
            <person name="Blake D."/>
            <person name="Billington K."/>
            <person name="Browne H."/>
            <person name="Dunn M."/>
            <person name="Hung S."/>
            <person name="Kawahara F."/>
            <person name="Miranda-Saavedra D."/>
            <person name="Mourier T."/>
            <person name="Nagra H."/>
            <person name="Otto T.D."/>
            <person name="Rawlings N."/>
            <person name="Sanchez A."/>
            <person name="Sanders M."/>
            <person name="Subramaniam C."/>
            <person name="Tay Y."/>
            <person name="Dear P."/>
            <person name="Doerig C."/>
            <person name="Gruber A."/>
            <person name="Parkinson J."/>
            <person name="Shirley M."/>
            <person name="Wan K.L."/>
            <person name="Berriman M."/>
            <person name="Tomley F."/>
            <person name="Pain A."/>
        </authorList>
    </citation>
    <scope>NUCLEOTIDE SEQUENCE</scope>
    <source>
        <strain evidence="2">Houghton</strain>
    </source>
</reference>
<dbReference type="GeneID" id="25273143"/>
<feature type="compositionally biased region" description="Polar residues" evidence="1">
    <location>
        <begin position="223"/>
        <end position="232"/>
    </location>
</feature>
<dbReference type="OMA" id="CEAVMEF"/>